<dbReference type="EMBL" id="GL883078">
    <property type="protein sequence ID" value="EGF91007.1"/>
    <property type="molecule type" value="Genomic_DNA"/>
</dbReference>
<organism evidence="2 3">
    <name type="scientific">Asticcacaulis biprosthecium C19</name>
    <dbReference type="NCBI Taxonomy" id="715226"/>
    <lineage>
        <taxon>Bacteria</taxon>
        <taxon>Pseudomonadati</taxon>
        <taxon>Pseudomonadota</taxon>
        <taxon>Alphaproteobacteria</taxon>
        <taxon>Caulobacterales</taxon>
        <taxon>Caulobacteraceae</taxon>
        <taxon>Asticcacaulis</taxon>
    </lineage>
</organism>
<evidence type="ECO:0000313" key="2">
    <source>
        <dbReference type="EMBL" id="EGF91007.1"/>
    </source>
</evidence>
<dbReference type="eggNOG" id="COG1413">
    <property type="taxonomic scope" value="Bacteria"/>
</dbReference>
<accession>F4QNU9</accession>
<dbReference type="RefSeq" id="WP_006273193.1">
    <property type="nucleotide sequence ID" value="NZ_GL883078.1"/>
</dbReference>
<dbReference type="AlphaFoldDB" id="F4QNU9"/>
<proteinExistence type="predicted"/>
<evidence type="ECO:0000313" key="3">
    <source>
        <dbReference type="Proteomes" id="UP000006512"/>
    </source>
</evidence>
<dbReference type="Gene3D" id="1.25.10.10">
    <property type="entry name" value="Leucine-rich Repeat Variant"/>
    <property type="match status" value="1"/>
</dbReference>
<dbReference type="HOGENOM" id="CLU_263579_0_0_5"/>
<dbReference type="OrthoDB" id="8859114at2"/>
<protein>
    <submittedName>
        <fullName evidence="2">WGR domain-containing protein</fullName>
    </submittedName>
</protein>
<dbReference type="Proteomes" id="UP000006512">
    <property type="component" value="Unassembled WGS sequence"/>
</dbReference>
<dbReference type="STRING" id="715226.ABI_24200"/>
<keyword evidence="3" id="KW-1185">Reference proteome</keyword>
<name>F4QNU9_9CAUL</name>
<evidence type="ECO:0000259" key="1">
    <source>
        <dbReference type="Pfam" id="PF13569"/>
    </source>
</evidence>
<dbReference type="Pfam" id="PF13569">
    <property type="entry name" value="DUF4132"/>
    <property type="match status" value="1"/>
</dbReference>
<feature type="domain" description="DUF4132" evidence="1">
    <location>
        <begin position="942"/>
        <end position="1127"/>
    </location>
</feature>
<reference evidence="3" key="1">
    <citation type="submission" date="2011-03" db="EMBL/GenBank/DDBJ databases">
        <title>Draft genome sequence of Brevundimonas diminuta.</title>
        <authorList>
            <person name="Brown P.J.B."/>
            <person name="Buechlein A."/>
            <person name="Hemmerich C."/>
            <person name="Brun Y.V."/>
        </authorList>
    </citation>
    <scope>NUCLEOTIDE SEQUENCE [LARGE SCALE GENOMIC DNA]</scope>
    <source>
        <strain evidence="3">C19</strain>
    </source>
</reference>
<dbReference type="InterPro" id="IPR025406">
    <property type="entry name" value="DUF4132"/>
</dbReference>
<gene>
    <name evidence="2" type="ORF">ABI_24200</name>
</gene>
<sequence>MDFLRKLFGGGGNEGDAVARVGAAFAGLDKHRAGLSRDIAHYVVKDSGSSVLSTLSTQAVQTYWEHNGGHWRWNVDKNPIFKGGVAWSHAQQHRLGEIMSALHPLGSGRDWGMMGTATSPGWLRHVLSMQARHDGTISNMDDFHDLATGHGAGMEAILDLLFGNNPRNYNHPDCTGLFTGTKPWLAAHAAEVIAAAPKLGAAPRSLLVAAIGRFGQTGPYLDLLIDAATASAKTVKEAAYKSLTGADPKALAAALEQRFPVAAPGAAVELVNLVSRTLGAGNDSLLQGWRATTTAPKVLAAIDAAQMKQNLVAVATDVPAAVTGGYIALDGSLVELLPAPPPPEVSEVPDAVMDLLKPSIQSFNQVLEKGRQEAKTERWHWSKQHRPVTGDTIRQMKQRAQSGNFHHSDNPFEWMQIRVAIDRSGIDAFFASPHLTLRHVTIIARATTYGDLLAIYAPYAESPASVELRRRIHNGADLRTVQAMWAPRQDRKISGNAIEAALATSWGNPIDNVEGDHLWPLVAENLDLIEEALGFRPQSGPTQLNLGVALDLLAVLPKVPQRLLMPLMTIATGTRKGPRGEARKLLAGAPDIDGSILHLLGDSKQEVRAGAAEWLGQRGNKTAVTPLRQAQKGEKSDIGKAAIISALERLGDDVSDLFDPALMKKDAEAGLAKAGGKGLEWLSLDNLPALKWRDGRPVDPVLVRWWAVLANKLKQPGGNALIDMWLDRLAPGDADRLGRYVLTAWIDQDTRSPTQEEANAYALSQVDSRLQSNLAMVKSYPQAAEYYITDRDRLFAQLKNEQLRIYLGSAADNKGLLALTTRVGGADAARAAKAYLKNHGARVSQCKALLEALAANPSGAAIQVVLATANRFKARSVQALAAELIDAIATRRGWTAEELADRTIPTAGLDETGAAEIDCGNDRTYRMVVDESESLVLLNTSGQPVKALPTARIDDEKPLLDEAKKLLANARKEIKQVVPDQTARLREAMCLERRWPADDWNLYILGHPLVARLARRLVWMGLDADGNCLDTFRPLDDNSLTDTGDNTVDLSRFVLVQLGHSLLVPADVAAAWRTHLADYEVTSPFDQFGRDLPKLAPEQRTARDITDRKGWMIETFKLRGAAIRQGYVRGTAEDGGVFVTYERRYVAAGLIALIHFSGSPLPEENLPAALFELNFARIKRNSNWHGATVVLGDVPPVLLAETWQDLYDIAAKGTGFDPQWEKKTPW</sequence>
<dbReference type="InterPro" id="IPR011989">
    <property type="entry name" value="ARM-like"/>
</dbReference>